<keyword evidence="2" id="KW-0812">Transmembrane</keyword>
<dbReference type="PANTHER" id="PTHR13481:SF0">
    <property type="entry name" value="SREBP REGULATING GENE PROTEIN"/>
    <property type="match status" value="1"/>
</dbReference>
<proteinExistence type="inferred from homology"/>
<evidence type="ECO:0000256" key="3">
    <source>
        <dbReference type="ARBA" id="ARBA00022989"/>
    </source>
</evidence>
<accession>A0A0A0KXE1</accession>
<dbReference type="Pfam" id="PF10218">
    <property type="entry name" value="SPRING1"/>
    <property type="match status" value="1"/>
</dbReference>
<evidence type="ECO:0000313" key="10">
    <source>
        <dbReference type="EMBL" id="KGN53067.1"/>
    </source>
</evidence>
<gene>
    <name evidence="10" type="ORF">Csa_4G014590</name>
</gene>
<comment type="similarity">
    <text evidence="7">Belongs to the SPRING family.</text>
</comment>
<dbReference type="GO" id="GO:2000640">
    <property type="term" value="P:positive regulation of SREBP signaling pathway"/>
    <property type="evidence" value="ECO:0007669"/>
    <property type="project" value="InterPro"/>
</dbReference>
<name>A0A0A0KXE1_CUCSA</name>
<dbReference type="Proteomes" id="UP000029981">
    <property type="component" value="Chromosome 4"/>
</dbReference>
<evidence type="ECO:0000256" key="1">
    <source>
        <dbReference type="ARBA" id="ARBA00004194"/>
    </source>
</evidence>
<sequence>MAHDECKGSFELIVYFLFTLCSGCNLVLQCCNSYEYCVSCCQNPSRTKREQILKIKNAKPATAGRRNYSVIARIHSNGFSSEVERTRRMIICSINSSEVTHELREVLFRQSPQSDWDHRLAEAELRRTTLVAR</sequence>
<dbReference type="GO" id="GO:0000139">
    <property type="term" value="C:Golgi membrane"/>
    <property type="evidence" value="ECO:0007669"/>
    <property type="project" value="UniProtKB-SubCell"/>
</dbReference>
<dbReference type="InterPro" id="IPR019352">
    <property type="entry name" value="SPRING1"/>
</dbReference>
<organism evidence="10 11">
    <name type="scientific">Cucumis sativus</name>
    <name type="common">Cucumber</name>
    <dbReference type="NCBI Taxonomy" id="3659"/>
    <lineage>
        <taxon>Eukaryota</taxon>
        <taxon>Viridiplantae</taxon>
        <taxon>Streptophyta</taxon>
        <taxon>Embryophyta</taxon>
        <taxon>Tracheophyta</taxon>
        <taxon>Spermatophyta</taxon>
        <taxon>Magnoliopsida</taxon>
        <taxon>eudicotyledons</taxon>
        <taxon>Gunneridae</taxon>
        <taxon>Pentapetalae</taxon>
        <taxon>rosids</taxon>
        <taxon>fabids</taxon>
        <taxon>Cucurbitales</taxon>
        <taxon>Cucurbitaceae</taxon>
        <taxon>Benincaseae</taxon>
        <taxon>Cucumis</taxon>
    </lineage>
</organism>
<dbReference type="EMBL" id="CM002925">
    <property type="protein sequence ID" value="KGN53067.1"/>
    <property type="molecule type" value="Genomic_DNA"/>
</dbReference>
<keyword evidence="5" id="KW-0472">Membrane</keyword>
<protein>
    <recommendedName>
        <fullName evidence="8">SREBP regulating gene protein</fullName>
    </recommendedName>
</protein>
<keyword evidence="11" id="KW-1185">Reference proteome</keyword>
<reference evidence="10 11" key="1">
    <citation type="journal article" date="2009" name="Nat. Genet.">
        <title>The genome of the cucumber, Cucumis sativus L.</title>
        <authorList>
            <person name="Huang S."/>
            <person name="Li R."/>
            <person name="Zhang Z."/>
            <person name="Li L."/>
            <person name="Gu X."/>
            <person name="Fan W."/>
            <person name="Lucas W.J."/>
            <person name="Wang X."/>
            <person name="Xie B."/>
            <person name="Ni P."/>
            <person name="Ren Y."/>
            <person name="Zhu H."/>
            <person name="Li J."/>
            <person name="Lin K."/>
            <person name="Jin W."/>
            <person name="Fei Z."/>
            <person name="Li G."/>
            <person name="Staub J."/>
            <person name="Kilian A."/>
            <person name="van der Vossen E.A."/>
            <person name="Wu Y."/>
            <person name="Guo J."/>
            <person name="He J."/>
            <person name="Jia Z."/>
            <person name="Ren Y."/>
            <person name="Tian G."/>
            <person name="Lu Y."/>
            <person name="Ruan J."/>
            <person name="Qian W."/>
            <person name="Wang M."/>
            <person name="Huang Q."/>
            <person name="Li B."/>
            <person name="Xuan Z."/>
            <person name="Cao J."/>
            <person name="Asan"/>
            <person name="Wu Z."/>
            <person name="Zhang J."/>
            <person name="Cai Q."/>
            <person name="Bai Y."/>
            <person name="Zhao B."/>
            <person name="Han Y."/>
            <person name="Li Y."/>
            <person name="Li X."/>
            <person name="Wang S."/>
            <person name="Shi Q."/>
            <person name="Liu S."/>
            <person name="Cho W.K."/>
            <person name="Kim J.Y."/>
            <person name="Xu Y."/>
            <person name="Heller-Uszynska K."/>
            <person name="Miao H."/>
            <person name="Cheng Z."/>
            <person name="Zhang S."/>
            <person name="Wu J."/>
            <person name="Yang Y."/>
            <person name="Kang H."/>
            <person name="Li M."/>
            <person name="Liang H."/>
            <person name="Ren X."/>
            <person name="Shi Z."/>
            <person name="Wen M."/>
            <person name="Jian M."/>
            <person name="Yang H."/>
            <person name="Zhang G."/>
            <person name="Yang Z."/>
            <person name="Chen R."/>
            <person name="Liu S."/>
            <person name="Li J."/>
            <person name="Ma L."/>
            <person name="Liu H."/>
            <person name="Zhou Y."/>
            <person name="Zhao J."/>
            <person name="Fang X."/>
            <person name="Li G."/>
            <person name="Fang L."/>
            <person name="Li Y."/>
            <person name="Liu D."/>
            <person name="Zheng H."/>
            <person name="Zhang Y."/>
            <person name="Qin N."/>
            <person name="Li Z."/>
            <person name="Yang G."/>
            <person name="Yang S."/>
            <person name="Bolund L."/>
            <person name="Kristiansen K."/>
            <person name="Zheng H."/>
            <person name="Li S."/>
            <person name="Zhang X."/>
            <person name="Yang H."/>
            <person name="Wang J."/>
            <person name="Sun R."/>
            <person name="Zhang B."/>
            <person name="Jiang S."/>
            <person name="Wang J."/>
            <person name="Du Y."/>
            <person name="Li S."/>
        </authorList>
    </citation>
    <scope>NUCLEOTIDE SEQUENCE [LARGE SCALE GENOMIC DNA]</scope>
    <source>
        <strain evidence="11">cv. 9930</strain>
    </source>
</reference>
<evidence type="ECO:0000256" key="8">
    <source>
        <dbReference type="ARBA" id="ARBA00023485"/>
    </source>
</evidence>
<evidence type="ECO:0000256" key="7">
    <source>
        <dbReference type="ARBA" id="ARBA00023461"/>
    </source>
</evidence>
<evidence type="ECO:0000256" key="6">
    <source>
        <dbReference type="ARBA" id="ARBA00023180"/>
    </source>
</evidence>
<evidence type="ECO:0000256" key="4">
    <source>
        <dbReference type="ARBA" id="ARBA00023034"/>
    </source>
</evidence>
<comment type="subcellular location">
    <subcellularLocation>
        <location evidence="1">Golgi apparatus membrane</location>
        <topology evidence="1">Single-pass membrane protein</topology>
    </subcellularLocation>
</comment>
<dbReference type="AlphaFoldDB" id="A0A0A0KXE1"/>
<reference evidence="10 11" key="4">
    <citation type="journal article" date="2011" name="BMC Genomics">
        <title>RNA-Seq improves annotation of protein-coding genes in the cucumber genome.</title>
        <authorList>
            <person name="Li Z."/>
            <person name="Zhang Z."/>
            <person name="Yan P."/>
            <person name="Huang S."/>
            <person name="Fei Z."/>
            <person name="Lin K."/>
        </authorList>
    </citation>
    <scope>NUCLEOTIDE SEQUENCE [LARGE SCALE GENOMIC DNA]</scope>
    <source>
        <strain evidence="11">cv. 9930</strain>
    </source>
</reference>
<reference evidence="10 11" key="3">
    <citation type="journal article" date="2010" name="BMC Genomics">
        <title>Transcriptome sequencing and comparative analysis of cucumber flowers with different sex types.</title>
        <authorList>
            <person name="Guo S."/>
            <person name="Zheng Y."/>
            <person name="Joung J.G."/>
            <person name="Liu S."/>
            <person name="Zhang Z."/>
            <person name="Crasta O.R."/>
            <person name="Sobral B.W."/>
            <person name="Xu Y."/>
            <person name="Huang S."/>
            <person name="Fei Z."/>
        </authorList>
    </citation>
    <scope>NUCLEOTIDE SEQUENCE [LARGE SCALE GENOMIC DNA]</scope>
    <source>
        <strain evidence="11">cv. 9930</strain>
    </source>
</reference>
<evidence type="ECO:0000313" key="11">
    <source>
        <dbReference type="Proteomes" id="UP000029981"/>
    </source>
</evidence>
<dbReference type="Gramene" id="KGN53067">
    <property type="protein sequence ID" value="KGN53067"/>
    <property type="gene ID" value="Csa_4G014590"/>
</dbReference>
<evidence type="ECO:0000256" key="2">
    <source>
        <dbReference type="ARBA" id="ARBA00022692"/>
    </source>
</evidence>
<dbReference type="PANTHER" id="PTHR13481">
    <property type="entry name" value="SREBP REGULATING GENE PROTEIN"/>
    <property type="match status" value="1"/>
</dbReference>
<feature type="chain" id="PRO_5001965642" description="SREBP regulating gene protein" evidence="9">
    <location>
        <begin position="24"/>
        <end position="133"/>
    </location>
</feature>
<keyword evidence="4" id="KW-0333">Golgi apparatus</keyword>
<keyword evidence="6" id="KW-0325">Glycoprotein</keyword>
<dbReference type="STRING" id="3659.A0A0A0KXE1"/>
<keyword evidence="3" id="KW-1133">Transmembrane helix</keyword>
<reference evidence="10 11" key="2">
    <citation type="journal article" date="2009" name="PLoS ONE">
        <title>An integrated genetic and cytogenetic map of the cucumber genome.</title>
        <authorList>
            <person name="Ren Y."/>
            <person name="Zhang Z."/>
            <person name="Liu J."/>
            <person name="Staub J.E."/>
            <person name="Han Y."/>
            <person name="Cheng Z."/>
            <person name="Li X."/>
            <person name="Lu J."/>
            <person name="Miao H."/>
            <person name="Kang H."/>
            <person name="Xie B."/>
            <person name="Gu X."/>
            <person name="Wang X."/>
            <person name="Du Y."/>
            <person name="Jin W."/>
            <person name="Huang S."/>
        </authorList>
    </citation>
    <scope>NUCLEOTIDE SEQUENCE [LARGE SCALE GENOMIC DNA]</scope>
    <source>
        <strain evidence="11">cv. 9930</strain>
    </source>
</reference>
<keyword evidence="9" id="KW-0732">Signal</keyword>
<feature type="signal peptide" evidence="9">
    <location>
        <begin position="1"/>
        <end position="23"/>
    </location>
</feature>
<evidence type="ECO:0000256" key="5">
    <source>
        <dbReference type="ARBA" id="ARBA00023136"/>
    </source>
</evidence>
<evidence type="ECO:0000256" key="9">
    <source>
        <dbReference type="SAM" id="SignalP"/>
    </source>
</evidence>